<dbReference type="Pfam" id="PF05738">
    <property type="entry name" value="Cna_B"/>
    <property type="match status" value="1"/>
</dbReference>
<feature type="domain" description="CNA-B" evidence="3">
    <location>
        <begin position="240"/>
        <end position="319"/>
    </location>
</feature>
<reference evidence="4 5" key="1">
    <citation type="submission" date="2021-05" db="EMBL/GenBank/DDBJ databases">
        <title>Phylogenetic classification of ten novel species belonging to the genus Bifidobacterium comprising B. colchicus sp. nov., B. abeli sp. nov., B. bicoloris sp. nov., B. guerezis sp. nov., B. rosaliae sp. nov., B. santillanensis sp. nov., B. argentati sp. nov., B. amazzoni sp. nov., B. pluviali sp. nov., and B. pinnaculum sp. nov.</title>
        <authorList>
            <person name="Lugli G.A."/>
            <person name="Ruiz Garcia L."/>
            <person name="Margolles A."/>
            <person name="Ventura M."/>
        </authorList>
    </citation>
    <scope>NUCLEOTIDE SEQUENCE [LARGE SCALE GENOMIC DNA]</scope>
    <source>
        <strain evidence="4 5">82T10</strain>
    </source>
</reference>
<feature type="transmembrane region" description="Helical" evidence="2">
    <location>
        <begin position="378"/>
        <end position="400"/>
    </location>
</feature>
<evidence type="ECO:0000256" key="1">
    <source>
        <dbReference type="SAM" id="MobiDB-lite"/>
    </source>
</evidence>
<dbReference type="Proteomes" id="UP000700815">
    <property type="component" value="Unassembled WGS sequence"/>
</dbReference>
<dbReference type="InterPro" id="IPR008454">
    <property type="entry name" value="Collagen-bd_Cna-like_B-typ_dom"/>
</dbReference>
<evidence type="ECO:0000259" key="3">
    <source>
        <dbReference type="Pfam" id="PF05738"/>
    </source>
</evidence>
<keyword evidence="2" id="KW-0812">Transmembrane</keyword>
<sequence>MKTTMTDARAGKRGARRGAWTLNAHCMTGIVAMICSLALAFGSCLLTMMPLTAVADETAAVTGNGSITAVYKNGDAPVAGVHASLYHIANWNNAGTGFDLVKPFSDNDQYPLKWSDIDFTKISGSTINDDGNTSAYLYRQAITALQGLIAQHKPTPLATGDTDGNGVVTFSGLAEGLYLLLFDYYNDGSLSCTASPSMIPLPLTVTNEDGSTTQQMDVTVNAKSSCSTTPTPPTETVKRKVVKVWKNDSDKVRPKKIVLQLLQDGKVYDEVELNESNNWTYEWTDLPAGHDWQVVEKTVPDDYTVLVDRENDVLTITNTYTPPSTPPTTPPETPPTTPPTTPPDTPGTPPDTPGTPPSNNTPPTSTTTTNKPPIGNTGAAIILPAAAAAVLVSVAIIILMRRRSCR</sequence>
<proteinExistence type="predicted"/>
<comment type="caution">
    <text evidence="4">The sequence shown here is derived from an EMBL/GenBank/DDBJ whole genome shotgun (WGS) entry which is preliminary data.</text>
</comment>
<keyword evidence="5" id="KW-1185">Reference proteome</keyword>
<organism evidence="4 5">
    <name type="scientific">Bifidobacterium miconis</name>
    <dbReference type="NCBI Taxonomy" id="2834435"/>
    <lineage>
        <taxon>Bacteria</taxon>
        <taxon>Bacillati</taxon>
        <taxon>Actinomycetota</taxon>
        <taxon>Actinomycetes</taxon>
        <taxon>Bifidobacteriales</taxon>
        <taxon>Bifidobacteriaceae</taxon>
        <taxon>Bifidobacterium</taxon>
    </lineage>
</organism>
<dbReference type="CDD" id="cd00222">
    <property type="entry name" value="CollagenBindB"/>
    <property type="match status" value="1"/>
</dbReference>
<gene>
    <name evidence="4" type="ORF">KIH79_10200</name>
</gene>
<evidence type="ECO:0000313" key="4">
    <source>
        <dbReference type="EMBL" id="MBW3093282.1"/>
    </source>
</evidence>
<protein>
    <submittedName>
        <fullName evidence="4">Cna B-type domain-containing protein</fullName>
    </submittedName>
</protein>
<evidence type="ECO:0000256" key="2">
    <source>
        <dbReference type="SAM" id="Phobius"/>
    </source>
</evidence>
<feature type="region of interest" description="Disordered" evidence="1">
    <location>
        <begin position="314"/>
        <end position="373"/>
    </location>
</feature>
<feature type="compositionally biased region" description="Pro residues" evidence="1">
    <location>
        <begin position="323"/>
        <end position="360"/>
    </location>
</feature>
<dbReference type="EMBL" id="JAHBBH010000035">
    <property type="protein sequence ID" value="MBW3093282.1"/>
    <property type="molecule type" value="Genomic_DNA"/>
</dbReference>
<feature type="compositionally biased region" description="Low complexity" evidence="1">
    <location>
        <begin position="361"/>
        <end position="373"/>
    </location>
</feature>
<accession>A0ABS6WHD3</accession>
<dbReference type="RefSeq" id="WP_219059265.1">
    <property type="nucleotide sequence ID" value="NZ_JAHBBH010000035.1"/>
</dbReference>
<feature type="transmembrane region" description="Helical" evidence="2">
    <location>
        <begin position="20"/>
        <end position="41"/>
    </location>
</feature>
<evidence type="ECO:0000313" key="5">
    <source>
        <dbReference type="Proteomes" id="UP000700815"/>
    </source>
</evidence>
<keyword evidence="2" id="KW-0472">Membrane</keyword>
<keyword evidence="2" id="KW-1133">Transmembrane helix</keyword>
<name>A0ABS6WHD3_9BIFI</name>